<protein>
    <recommendedName>
        <fullName evidence="4">Myb-like domain-containing protein</fullName>
    </recommendedName>
</protein>
<dbReference type="AlphaFoldDB" id="A0AAV5GUT2"/>
<feature type="compositionally biased region" description="Basic residues" evidence="1">
    <location>
        <begin position="368"/>
        <end position="385"/>
    </location>
</feature>
<accession>A0AAV5GUT2</accession>
<feature type="compositionally biased region" description="Acidic residues" evidence="1">
    <location>
        <begin position="347"/>
        <end position="362"/>
    </location>
</feature>
<reference evidence="2 3" key="1">
    <citation type="submission" date="2021-12" db="EMBL/GenBank/DDBJ databases">
        <title>High titer production of polyol ester of fatty acids by Rhodotorula paludigena BS15 towards product separation-free biomass refinery.</title>
        <authorList>
            <person name="Mano J."/>
            <person name="Ono H."/>
            <person name="Tanaka T."/>
            <person name="Naito K."/>
            <person name="Sushida H."/>
            <person name="Ike M."/>
            <person name="Tokuyasu K."/>
            <person name="Kitaoka M."/>
        </authorList>
    </citation>
    <scope>NUCLEOTIDE SEQUENCE [LARGE SCALE GENOMIC DNA]</scope>
    <source>
        <strain evidence="2 3">BS15</strain>
    </source>
</reference>
<feature type="region of interest" description="Disordered" evidence="1">
    <location>
        <begin position="328"/>
        <end position="411"/>
    </location>
</feature>
<evidence type="ECO:0000313" key="2">
    <source>
        <dbReference type="EMBL" id="GJN94018.1"/>
    </source>
</evidence>
<evidence type="ECO:0000313" key="3">
    <source>
        <dbReference type="Proteomes" id="UP001342314"/>
    </source>
</evidence>
<keyword evidence="3" id="KW-1185">Reference proteome</keyword>
<feature type="region of interest" description="Disordered" evidence="1">
    <location>
        <begin position="466"/>
        <end position="553"/>
    </location>
</feature>
<sequence>MPGPSRTASRSRSRNRSSASSSSSSSSDSSWDPAGDGQLVRSVFKNRDQHRSEDVDAVDWTEVATSLEGRGKTARLAKKRFGELAFEVSEALIDLEVEADDDDGFVPSSTIWTSEEVDSLLRSIERVKTDCNRMECFDTSDPQESATAEATWRIIHRDFCRSCRHVRNPARSDRDLYIKYLSHLGDEGYQQRELRAFEASDADLVPIGSVKMLVKTVVGMHGDVGRDDADWGGEVSRVCKWTVARHKVVPGHSLAQVIEIWCRRRWETLDDLKVASVAQRQQDSTQSYEAEPEAPISFSQQSPARPNLKGIRAMYGAEDRFQANVEGYHQPLTSSKDKGKKRAASVDEPDQDDCEQDGDESATETNKVKSRSMHPKTPVKKRVKVQKRERESDSPSPPAYPVKGRFSAPESKRVAELTFERKLPAEVVALKLNRKASSIRSHVALLRDRELKMHWIMGKDVKPKLEEKKRKRISPSATPESSDTESDVSRSSIATPRSASSSHFSSKARTAASRRDRKDSIKRTHQRKKRHVLDSDESSESAASDDDLQGWRHGSTSFESAVKREVKRVMVKEFMPALDKRVDRTIERSFDKVEHRLDAMTDRLGHVVAALERLVPVGEDLAQDILPVKKRKRRSFSISFAASGSARVAEEDLVASWSSADDAALAQAVASSTYPVALVETIDWNVVLEKLPGRRRTRRQVEGLTDALSYLDDDHPSTEQSLPTDDDALAWAPVEDAQLVSAVQDFCSPGSESGWTIESLLAKPLRSFAAMQAWTTIKAAYESPLASAPSAPPEPPERSLSDLFERFIIAREQISRPPAPSSRHVEPTHTRRKAAEAVIPAQRTYWSRAEVSRLVEKVVELGGSVHRNAAGWKDGIEATTKWMQVAHEVRKETTLVDILPIPPPLSAVRAPVSTSAPAPSAPLVPDSSTTPELSSVPARITRSWTAEEDAVVIADRKKCVTQASTAKTLRRSIGSVSGRVTQLRKAGLFEVPKRGHTDEDRKPLLSANDELAPSAITAATSAPAPFAPPEALPHGLRSDSTLQVLPVVLRTTKAPTDQEASVAAMRRSEIAVGTDATASGEKNMLDSAMRSLRRFIALVEKDETPERVAQRRRWV</sequence>
<proteinExistence type="predicted"/>
<dbReference type="EMBL" id="BQKY01000016">
    <property type="protein sequence ID" value="GJN94018.1"/>
    <property type="molecule type" value="Genomic_DNA"/>
</dbReference>
<name>A0AAV5GUT2_9BASI</name>
<gene>
    <name evidence="2" type="ORF">Rhopal_007081-T1</name>
</gene>
<feature type="compositionally biased region" description="Low complexity" evidence="1">
    <location>
        <begin position="489"/>
        <end position="505"/>
    </location>
</feature>
<feature type="compositionally biased region" description="Low complexity" evidence="1">
    <location>
        <begin position="16"/>
        <end position="30"/>
    </location>
</feature>
<evidence type="ECO:0008006" key="4">
    <source>
        <dbReference type="Google" id="ProtNLM"/>
    </source>
</evidence>
<evidence type="ECO:0000256" key="1">
    <source>
        <dbReference type="SAM" id="MobiDB-lite"/>
    </source>
</evidence>
<feature type="region of interest" description="Disordered" evidence="1">
    <location>
        <begin position="912"/>
        <end position="936"/>
    </location>
</feature>
<feature type="compositionally biased region" description="Low complexity" evidence="1">
    <location>
        <begin position="912"/>
        <end position="928"/>
    </location>
</feature>
<feature type="region of interest" description="Disordered" evidence="1">
    <location>
        <begin position="1"/>
        <end position="55"/>
    </location>
</feature>
<feature type="compositionally biased region" description="Basic and acidic residues" evidence="1">
    <location>
        <begin position="513"/>
        <end position="522"/>
    </location>
</feature>
<dbReference type="Proteomes" id="UP001342314">
    <property type="component" value="Unassembled WGS sequence"/>
</dbReference>
<feature type="region of interest" description="Disordered" evidence="1">
    <location>
        <begin position="283"/>
        <end position="305"/>
    </location>
</feature>
<comment type="caution">
    <text evidence="2">The sequence shown here is derived from an EMBL/GenBank/DDBJ whole genome shotgun (WGS) entry which is preliminary data.</text>
</comment>
<feature type="compositionally biased region" description="Acidic residues" evidence="1">
    <location>
        <begin position="535"/>
        <end position="548"/>
    </location>
</feature>
<feature type="compositionally biased region" description="Basic and acidic residues" evidence="1">
    <location>
        <begin position="45"/>
        <end position="54"/>
    </location>
</feature>
<organism evidence="2 3">
    <name type="scientific">Rhodotorula paludigena</name>
    <dbReference type="NCBI Taxonomy" id="86838"/>
    <lineage>
        <taxon>Eukaryota</taxon>
        <taxon>Fungi</taxon>
        <taxon>Dikarya</taxon>
        <taxon>Basidiomycota</taxon>
        <taxon>Pucciniomycotina</taxon>
        <taxon>Microbotryomycetes</taxon>
        <taxon>Sporidiobolales</taxon>
        <taxon>Sporidiobolaceae</taxon>
        <taxon>Rhodotorula</taxon>
    </lineage>
</organism>